<evidence type="ECO:0000256" key="6">
    <source>
        <dbReference type="ARBA" id="ARBA00023054"/>
    </source>
</evidence>
<feature type="domain" description="NB-ARC" evidence="8">
    <location>
        <begin position="172"/>
        <end position="346"/>
    </location>
</feature>
<keyword evidence="6 7" id="KW-0175">Coiled coil</keyword>
<evidence type="ECO:0000256" key="2">
    <source>
        <dbReference type="ARBA" id="ARBA00022614"/>
    </source>
</evidence>
<dbReference type="InterPro" id="IPR032675">
    <property type="entry name" value="LRR_dom_sf"/>
</dbReference>
<dbReference type="GO" id="GO:0042742">
    <property type="term" value="P:defense response to bacterium"/>
    <property type="evidence" value="ECO:0007669"/>
    <property type="project" value="UniProtKB-ARBA"/>
</dbReference>
<dbReference type="PRINTS" id="PR00364">
    <property type="entry name" value="DISEASERSIST"/>
</dbReference>
<dbReference type="InterPro" id="IPR038005">
    <property type="entry name" value="RX-like_CC"/>
</dbReference>
<dbReference type="InterPro" id="IPR027417">
    <property type="entry name" value="P-loop_NTPase"/>
</dbReference>
<evidence type="ECO:0000256" key="3">
    <source>
        <dbReference type="ARBA" id="ARBA00022737"/>
    </source>
</evidence>
<dbReference type="Gene3D" id="1.20.5.4130">
    <property type="match status" value="1"/>
</dbReference>
<comment type="similarity">
    <text evidence="1">Belongs to the disease resistance NB-LRR family.</text>
</comment>
<dbReference type="Pfam" id="PF00931">
    <property type="entry name" value="NB-ARC"/>
    <property type="match status" value="1"/>
</dbReference>
<keyword evidence="2" id="KW-0433">Leucine-rich repeat</keyword>
<dbReference type="Gene3D" id="3.40.50.300">
    <property type="entry name" value="P-loop containing nucleotide triphosphate hydrolases"/>
    <property type="match status" value="1"/>
</dbReference>
<comment type="caution">
    <text evidence="12">The sequence shown here is derived from an EMBL/GenBank/DDBJ whole genome shotgun (WGS) entry which is preliminary data.</text>
</comment>
<sequence>MELAAAALGSLLRKLGSLLTNEYRLQKAVRGEIRFLQAEMESMQAALDCVSKLPADRIDGIHKIWAKDLKELAYDIEDSVDAFMVRIDTPVGAKPHSFRRYFDRTIGLLTKAKHSHRIYDDIQEIKNRIQEVSGRRERYKFENVVVQPDNTTMDPRLPSLYIDVKKLVGTETPAKKLTALLMRGEGGQKQQLVVVSIVGVGGLGKTSLANLVYQRVRGQFQSQAFVSVSLKPEINKIFSSILRQVSGMEYPNDEAWDQTELIEKIRQILEKKRYIIVIDDIWSDSAWILIKCALIENNLGSKVIVTTRNVDVAKISCSPIDGTLYELDPLFDEDSKRLLYSRVYNEDEEIHTELEEVSRKFLKKCGGVPLAVITIGGLLASRHKTKYEWYRVYKSMGSGLEKDKTMENMREILNLSYCDLPSYLKPCLLYLSMFPEDHLIPRYDLVLTWVAEGFVDEKQGSNLYDIAKWYFNELVNRSLIEPVNTDENGNAKYCREHDMILDLIISLSVQENFVTISEGSHLIAPACKIRRLSLQEEQAILPATLNVSQVRSLIASGDSCKCLPPLSRFAILRVLSLTCFPGKRNHVKDLGSLLHLRYLKLGGKLEIELLKDLGNLQNLKALDLFSADIEELPASILRLRQLECLIIPRTVKVPNGIENLMSLELLRWLNVEKYLGTLAGLANLIKLQGLGISGLHANESCVETFLQGLSNLGNLRRLSFRGHGICSLDCMPDQWQGPSHLQRFRSNDLTFCQVPRWFSSLSELSNVSIRVNLLRQRDLELLGALPALCFLKLQVDPYGTTDERLVVGADQPFRCLTAFMFHHYSRCWLVFAQGVMPKLQRLELSFEVRKRDGGFDIGLENLLSLKHVAFKVDCTGARIREVQDAETKIRNAVCIHPSHPVLKLSRKRENLKRKE</sequence>
<dbReference type="Pfam" id="PF23559">
    <property type="entry name" value="WHD_DRP"/>
    <property type="match status" value="1"/>
</dbReference>
<proteinExistence type="inferred from homology"/>
<feature type="coiled-coil region" evidence="7">
    <location>
        <begin position="26"/>
        <end position="53"/>
    </location>
</feature>
<keyword evidence="4" id="KW-0547">Nucleotide-binding</keyword>
<dbReference type="GO" id="GO:0043531">
    <property type="term" value="F:ADP binding"/>
    <property type="evidence" value="ECO:0007669"/>
    <property type="project" value="InterPro"/>
</dbReference>
<evidence type="ECO:0000256" key="5">
    <source>
        <dbReference type="ARBA" id="ARBA00022821"/>
    </source>
</evidence>
<evidence type="ECO:0000259" key="9">
    <source>
        <dbReference type="Pfam" id="PF18052"/>
    </source>
</evidence>
<feature type="domain" description="Disease resistance R13L4/SHOC-2-like LRR" evidence="11">
    <location>
        <begin position="549"/>
        <end position="902"/>
    </location>
</feature>
<dbReference type="CDD" id="cd14798">
    <property type="entry name" value="RX-CC_like"/>
    <property type="match status" value="1"/>
</dbReference>
<gene>
    <name evidence="12" type="ORF">PVAP13_8NG046700</name>
</gene>
<keyword evidence="5" id="KW-0611">Plant defense</keyword>
<dbReference type="InterPro" id="IPR042197">
    <property type="entry name" value="Apaf_helical"/>
</dbReference>
<dbReference type="InterPro" id="IPR058922">
    <property type="entry name" value="WHD_DRP"/>
</dbReference>
<feature type="domain" description="Disease resistance protein winged helix" evidence="10">
    <location>
        <begin position="433"/>
        <end position="504"/>
    </location>
</feature>
<evidence type="ECO:0000256" key="1">
    <source>
        <dbReference type="ARBA" id="ARBA00008894"/>
    </source>
</evidence>
<dbReference type="Pfam" id="PF23598">
    <property type="entry name" value="LRR_14"/>
    <property type="match status" value="1"/>
</dbReference>
<organism evidence="12 13">
    <name type="scientific">Panicum virgatum</name>
    <name type="common">Blackwell switchgrass</name>
    <dbReference type="NCBI Taxonomy" id="38727"/>
    <lineage>
        <taxon>Eukaryota</taxon>
        <taxon>Viridiplantae</taxon>
        <taxon>Streptophyta</taxon>
        <taxon>Embryophyta</taxon>
        <taxon>Tracheophyta</taxon>
        <taxon>Spermatophyta</taxon>
        <taxon>Magnoliopsida</taxon>
        <taxon>Liliopsida</taxon>
        <taxon>Poales</taxon>
        <taxon>Poaceae</taxon>
        <taxon>PACMAD clade</taxon>
        <taxon>Panicoideae</taxon>
        <taxon>Panicodae</taxon>
        <taxon>Paniceae</taxon>
        <taxon>Panicinae</taxon>
        <taxon>Panicum</taxon>
        <taxon>Panicum sect. Hiantes</taxon>
    </lineage>
</organism>
<dbReference type="InterPro" id="IPR044974">
    <property type="entry name" value="Disease_R_plants"/>
</dbReference>
<dbReference type="InterPro" id="IPR002182">
    <property type="entry name" value="NB-ARC"/>
</dbReference>
<name>A0A8T0PAZ6_PANVG</name>
<keyword evidence="3" id="KW-0677">Repeat</keyword>
<evidence type="ECO:0000256" key="7">
    <source>
        <dbReference type="SAM" id="Coils"/>
    </source>
</evidence>
<feature type="domain" description="Disease resistance N-terminal" evidence="9">
    <location>
        <begin position="7"/>
        <end position="89"/>
    </location>
</feature>
<protein>
    <submittedName>
        <fullName evidence="12">Uncharacterized protein</fullName>
    </submittedName>
</protein>
<evidence type="ECO:0000313" key="13">
    <source>
        <dbReference type="Proteomes" id="UP000823388"/>
    </source>
</evidence>
<dbReference type="SUPFAM" id="SSF52058">
    <property type="entry name" value="L domain-like"/>
    <property type="match status" value="1"/>
</dbReference>
<dbReference type="Pfam" id="PF18052">
    <property type="entry name" value="Rx_N"/>
    <property type="match status" value="1"/>
</dbReference>
<keyword evidence="13" id="KW-1185">Reference proteome</keyword>
<evidence type="ECO:0000259" key="11">
    <source>
        <dbReference type="Pfam" id="PF23598"/>
    </source>
</evidence>
<dbReference type="InterPro" id="IPR055414">
    <property type="entry name" value="LRR_R13L4/SHOC2-like"/>
</dbReference>
<dbReference type="FunFam" id="3.40.50.300:FF:001091">
    <property type="entry name" value="Probable disease resistance protein At1g61300"/>
    <property type="match status" value="1"/>
</dbReference>
<accession>A0A8T0PAZ6</accession>
<dbReference type="PANTHER" id="PTHR23155">
    <property type="entry name" value="DISEASE RESISTANCE PROTEIN RP"/>
    <property type="match status" value="1"/>
</dbReference>
<reference evidence="12" key="1">
    <citation type="submission" date="2020-05" db="EMBL/GenBank/DDBJ databases">
        <title>WGS assembly of Panicum virgatum.</title>
        <authorList>
            <person name="Lovell J.T."/>
            <person name="Jenkins J."/>
            <person name="Shu S."/>
            <person name="Juenger T.E."/>
            <person name="Schmutz J."/>
        </authorList>
    </citation>
    <scope>NUCLEOTIDE SEQUENCE</scope>
    <source>
        <strain evidence="12">AP13</strain>
    </source>
</reference>
<dbReference type="GO" id="GO:0002758">
    <property type="term" value="P:innate immune response-activating signaling pathway"/>
    <property type="evidence" value="ECO:0007669"/>
    <property type="project" value="UniProtKB-ARBA"/>
</dbReference>
<dbReference type="Proteomes" id="UP000823388">
    <property type="component" value="Chromosome 8N"/>
</dbReference>
<dbReference type="Gene3D" id="3.80.10.10">
    <property type="entry name" value="Ribonuclease Inhibitor"/>
    <property type="match status" value="1"/>
</dbReference>
<evidence type="ECO:0000313" key="12">
    <source>
        <dbReference type="EMBL" id="KAG2557312.1"/>
    </source>
</evidence>
<dbReference type="GO" id="GO:0009626">
    <property type="term" value="P:plant-type hypersensitive response"/>
    <property type="evidence" value="ECO:0007669"/>
    <property type="project" value="UniProtKB-ARBA"/>
</dbReference>
<dbReference type="FunFam" id="1.10.10.10:FF:000322">
    <property type="entry name" value="Probable disease resistance protein At1g63360"/>
    <property type="match status" value="1"/>
</dbReference>
<dbReference type="EMBL" id="CM029052">
    <property type="protein sequence ID" value="KAG2557312.1"/>
    <property type="molecule type" value="Genomic_DNA"/>
</dbReference>
<dbReference type="InterPro" id="IPR041118">
    <property type="entry name" value="Rx_N"/>
</dbReference>
<evidence type="ECO:0000259" key="10">
    <source>
        <dbReference type="Pfam" id="PF23559"/>
    </source>
</evidence>
<evidence type="ECO:0000259" key="8">
    <source>
        <dbReference type="Pfam" id="PF00931"/>
    </source>
</evidence>
<evidence type="ECO:0000256" key="4">
    <source>
        <dbReference type="ARBA" id="ARBA00022741"/>
    </source>
</evidence>
<dbReference type="SUPFAM" id="SSF52540">
    <property type="entry name" value="P-loop containing nucleoside triphosphate hydrolases"/>
    <property type="match status" value="1"/>
</dbReference>
<dbReference type="Gene3D" id="1.10.10.10">
    <property type="entry name" value="Winged helix-like DNA-binding domain superfamily/Winged helix DNA-binding domain"/>
    <property type="match status" value="1"/>
</dbReference>
<dbReference type="InterPro" id="IPR036388">
    <property type="entry name" value="WH-like_DNA-bd_sf"/>
</dbReference>
<dbReference type="PANTHER" id="PTHR23155:SF1137">
    <property type="entry name" value="OS08G0387700 PROTEIN"/>
    <property type="match status" value="1"/>
</dbReference>
<dbReference type="Gene3D" id="1.10.8.430">
    <property type="entry name" value="Helical domain of apoptotic protease-activating factors"/>
    <property type="match status" value="1"/>
</dbReference>
<dbReference type="AlphaFoldDB" id="A0A8T0PAZ6"/>